<protein>
    <recommendedName>
        <fullName evidence="3">Heparan-alpha-glucosaminide N-acetyltransferase catalytic domain-containing protein</fullName>
    </recommendedName>
</protein>
<sequence length="412" mass="43656">MGNGRDSTVRPRDGHAVGRTGRGGGTPRLVGVDAARGLALIGLIAVHILPEENDATGDPTWSYLLFAGDSAALFALLAGVGLALSTGRTRPHRGRQLVADRVGLAVRAVLIACVGLLIGYTMTEDASANGILVFYGMFFLLAIPFLSLGPRSLFAAAGVFAVTAPLLILGLQDSLPDYSSSNPTFQHLLTEPTAVLAQLLLSGAYPALAYMTYILAGMGIGRLDLRATEVQARLAAVGAGLAIAAQFTSWVLLYAAGGFQRLVGSSPELDEEAVMRALIFEPDVDRLGTPWWLAVTTPHMNTPLSIAWSLGVGMTVLGVFLLASRRLQAWLRPLAAMGAMTLTLYSAHLVVLSFELHEDEPYLWFLVHVVAAALFALVWQALVGQGPLEKVVGTAVRAARRAVLRGSPARRT</sequence>
<feature type="transmembrane region" description="Helical" evidence="2">
    <location>
        <begin position="128"/>
        <end position="146"/>
    </location>
</feature>
<feature type="compositionally biased region" description="Basic and acidic residues" evidence="1">
    <location>
        <begin position="7"/>
        <end position="16"/>
    </location>
</feature>
<feature type="transmembrane region" description="Helical" evidence="2">
    <location>
        <begin position="306"/>
        <end position="323"/>
    </location>
</feature>
<dbReference type="InterPro" id="IPR012429">
    <property type="entry name" value="HGSNAT_cat"/>
</dbReference>
<dbReference type="EMBL" id="BJZS01000090">
    <property type="protein sequence ID" value="GEO96574.1"/>
    <property type="molecule type" value="Genomic_DNA"/>
</dbReference>
<organism evidence="4 5">
    <name type="scientific">Kocuria turfanensis</name>
    <dbReference type="NCBI Taxonomy" id="388357"/>
    <lineage>
        <taxon>Bacteria</taxon>
        <taxon>Bacillati</taxon>
        <taxon>Actinomycetota</taxon>
        <taxon>Actinomycetes</taxon>
        <taxon>Micrococcales</taxon>
        <taxon>Micrococcaceae</taxon>
        <taxon>Kocuria</taxon>
    </lineage>
</organism>
<keyword evidence="2" id="KW-1133">Transmembrane helix</keyword>
<dbReference type="Pfam" id="PF07786">
    <property type="entry name" value="HGSNAT_cat"/>
    <property type="match status" value="1"/>
</dbReference>
<dbReference type="STRING" id="388357.GCA_001580365_02786"/>
<keyword evidence="2" id="KW-0812">Transmembrane</keyword>
<accession>A0A512IFT8</accession>
<feature type="domain" description="Heparan-alpha-glucosaminide N-acetyltransferase catalytic" evidence="3">
    <location>
        <begin position="28"/>
        <end position="232"/>
    </location>
</feature>
<evidence type="ECO:0000256" key="2">
    <source>
        <dbReference type="SAM" id="Phobius"/>
    </source>
</evidence>
<feature type="transmembrane region" description="Helical" evidence="2">
    <location>
        <begin position="104"/>
        <end position="122"/>
    </location>
</feature>
<evidence type="ECO:0000313" key="5">
    <source>
        <dbReference type="Proteomes" id="UP000321103"/>
    </source>
</evidence>
<feature type="transmembrane region" description="Helical" evidence="2">
    <location>
        <begin position="153"/>
        <end position="172"/>
    </location>
</feature>
<evidence type="ECO:0000259" key="3">
    <source>
        <dbReference type="Pfam" id="PF07786"/>
    </source>
</evidence>
<feature type="transmembrane region" description="Helical" evidence="2">
    <location>
        <begin position="362"/>
        <end position="382"/>
    </location>
</feature>
<dbReference type="AlphaFoldDB" id="A0A512IFT8"/>
<feature type="transmembrane region" description="Helical" evidence="2">
    <location>
        <begin position="335"/>
        <end position="356"/>
    </location>
</feature>
<keyword evidence="5" id="KW-1185">Reference proteome</keyword>
<feature type="transmembrane region" description="Helical" evidence="2">
    <location>
        <begin position="234"/>
        <end position="256"/>
    </location>
</feature>
<feature type="transmembrane region" description="Helical" evidence="2">
    <location>
        <begin position="192"/>
        <end position="213"/>
    </location>
</feature>
<feature type="transmembrane region" description="Helical" evidence="2">
    <location>
        <begin position="29"/>
        <end position="49"/>
    </location>
</feature>
<name>A0A512IFT8_9MICC</name>
<proteinExistence type="predicted"/>
<comment type="caution">
    <text evidence="4">The sequence shown here is derived from an EMBL/GenBank/DDBJ whole genome shotgun (WGS) entry which is preliminary data.</text>
</comment>
<feature type="transmembrane region" description="Helical" evidence="2">
    <location>
        <begin position="61"/>
        <end position="84"/>
    </location>
</feature>
<evidence type="ECO:0000256" key="1">
    <source>
        <dbReference type="SAM" id="MobiDB-lite"/>
    </source>
</evidence>
<evidence type="ECO:0000313" key="4">
    <source>
        <dbReference type="EMBL" id="GEO96574.1"/>
    </source>
</evidence>
<keyword evidence="2" id="KW-0472">Membrane</keyword>
<feature type="region of interest" description="Disordered" evidence="1">
    <location>
        <begin position="1"/>
        <end position="24"/>
    </location>
</feature>
<gene>
    <name evidence="4" type="ORF">KTU01_26970</name>
</gene>
<dbReference type="Proteomes" id="UP000321103">
    <property type="component" value="Unassembled WGS sequence"/>
</dbReference>
<reference evidence="4 5" key="1">
    <citation type="submission" date="2019-07" db="EMBL/GenBank/DDBJ databases">
        <title>Whole genome shotgun sequence of Kocuria turfanensis NBRC 107627.</title>
        <authorList>
            <person name="Hosoyama A."/>
            <person name="Uohara A."/>
            <person name="Ohji S."/>
            <person name="Ichikawa N."/>
        </authorList>
    </citation>
    <scope>NUCLEOTIDE SEQUENCE [LARGE SCALE GENOMIC DNA]</scope>
    <source>
        <strain evidence="4 5">NBRC 107627</strain>
    </source>
</reference>